<dbReference type="Gene3D" id="3.40.1350.10">
    <property type="match status" value="1"/>
</dbReference>
<evidence type="ECO:0000313" key="2">
    <source>
        <dbReference type="EMBL" id="NKM44299.1"/>
    </source>
</evidence>
<dbReference type="GO" id="GO:0003677">
    <property type="term" value="F:DNA binding"/>
    <property type="evidence" value="ECO:0007669"/>
    <property type="project" value="InterPro"/>
</dbReference>
<name>A0A8I2GKN5_RHILV</name>
<dbReference type="InterPro" id="IPR007560">
    <property type="entry name" value="Restrct_endonuc_IV_Mrr"/>
</dbReference>
<comment type="caution">
    <text evidence="2">The sequence shown here is derived from an EMBL/GenBank/DDBJ whole genome shotgun (WGS) entry which is preliminary data.</text>
</comment>
<dbReference type="RefSeq" id="WP_168275123.1">
    <property type="nucleotide sequence ID" value="NZ_WIEZ01000002.1"/>
</dbReference>
<dbReference type="Proteomes" id="UP000662259">
    <property type="component" value="Unassembled WGS sequence"/>
</dbReference>
<keyword evidence="2" id="KW-0378">Hydrolase</keyword>
<dbReference type="EMBL" id="WIEZ01000002">
    <property type="protein sequence ID" value="NKM44299.1"/>
    <property type="molecule type" value="Genomic_DNA"/>
</dbReference>
<gene>
    <name evidence="2" type="ORF">GFL91_04700</name>
</gene>
<dbReference type="Pfam" id="PF04471">
    <property type="entry name" value="Mrr_cat"/>
    <property type="match status" value="1"/>
</dbReference>
<dbReference type="AlphaFoldDB" id="A0A8I2GKN5"/>
<organism evidence="2 3">
    <name type="scientific">Rhizobium leguminosarum bv. viciae</name>
    <dbReference type="NCBI Taxonomy" id="387"/>
    <lineage>
        <taxon>Bacteria</taxon>
        <taxon>Pseudomonadati</taxon>
        <taxon>Pseudomonadota</taxon>
        <taxon>Alphaproteobacteria</taxon>
        <taxon>Hyphomicrobiales</taxon>
        <taxon>Rhizobiaceae</taxon>
        <taxon>Rhizobium/Agrobacterium group</taxon>
        <taxon>Rhizobium</taxon>
    </lineage>
</organism>
<evidence type="ECO:0000259" key="1">
    <source>
        <dbReference type="Pfam" id="PF04471"/>
    </source>
</evidence>
<evidence type="ECO:0000313" key="3">
    <source>
        <dbReference type="Proteomes" id="UP000662259"/>
    </source>
</evidence>
<feature type="domain" description="Restriction endonuclease type IV Mrr" evidence="1">
    <location>
        <begin position="4"/>
        <end position="108"/>
    </location>
</feature>
<accession>A0A8I2GKN5</accession>
<reference evidence="2" key="1">
    <citation type="submission" date="2019-10" db="EMBL/GenBank/DDBJ databases">
        <title>Rhizobium leguminosarum symbiovar viciae collection.</title>
        <authorList>
            <person name="Boivin S."/>
            <person name="Lepetit M."/>
        </authorList>
    </citation>
    <scope>NUCLEOTIDE SEQUENCE</scope>
    <source>
        <strain evidence="2">L143</strain>
    </source>
</reference>
<proteinExistence type="predicted"/>
<dbReference type="GO" id="GO:0004519">
    <property type="term" value="F:endonuclease activity"/>
    <property type="evidence" value="ECO:0007669"/>
    <property type="project" value="UniProtKB-KW"/>
</dbReference>
<dbReference type="GO" id="GO:0009307">
    <property type="term" value="P:DNA restriction-modification system"/>
    <property type="evidence" value="ECO:0007669"/>
    <property type="project" value="InterPro"/>
</dbReference>
<dbReference type="InterPro" id="IPR011335">
    <property type="entry name" value="Restrct_endonuc-II-like"/>
</dbReference>
<keyword evidence="2" id="KW-0255">Endonuclease</keyword>
<dbReference type="InterPro" id="IPR011856">
    <property type="entry name" value="tRNA_endonuc-like_dom_sf"/>
</dbReference>
<protein>
    <submittedName>
        <fullName evidence="2">Restriction endonuclease</fullName>
    </submittedName>
</protein>
<dbReference type="SUPFAM" id="SSF52980">
    <property type="entry name" value="Restriction endonuclease-like"/>
    <property type="match status" value="1"/>
</dbReference>
<sequence>MAAWKDYQEEAAAFFRSIGLKAETDRRIAGVRTNHDVDVLVKSHHYGFEITWIVECKQWKSPVSKLHVLGLREIVSDVGADRGILLSEAGFQRGAKEAAGLTNVQVTSLAEMRQTTGPRLAAMRVQDLFDRLENCHDRYWRIPKEWRIEDDLRPDVGAFGYSANVVIDGCRDVVSRTIRGNFPFECQHLAAFSLPQLAGAFTSIEDVLTRIEALIEDLEHRLTSSEQKRGL</sequence>
<keyword evidence="2" id="KW-0540">Nuclease</keyword>